<feature type="region of interest" description="Disordered" evidence="1">
    <location>
        <begin position="352"/>
        <end position="376"/>
    </location>
</feature>
<evidence type="ECO:0000313" key="5">
    <source>
        <dbReference type="Proteomes" id="UP000235388"/>
    </source>
</evidence>
<name>A0A2N5W7C9_9BASI</name>
<dbReference type="OrthoDB" id="5283326at2759"/>
<comment type="caution">
    <text evidence="4">The sequence shown here is derived from an EMBL/GenBank/DDBJ whole genome shotgun (WGS) entry which is preliminary data.</text>
</comment>
<feature type="chain" id="PRO_5014652682" description="Glycoside hydrolase 131 catalytic N-terminal domain-containing protein" evidence="2">
    <location>
        <begin position="24"/>
        <end position="376"/>
    </location>
</feature>
<dbReference type="Proteomes" id="UP000235388">
    <property type="component" value="Unassembled WGS sequence"/>
</dbReference>
<dbReference type="PANTHER" id="PTHR34612:SF2">
    <property type="entry name" value="GLYCOSIDE HYDROLASE 131 CATALYTIC N-TERMINAL DOMAIN-CONTAINING PROTEIN"/>
    <property type="match status" value="1"/>
</dbReference>
<dbReference type="STRING" id="200324.A0A2N5W7C9"/>
<evidence type="ECO:0000313" key="4">
    <source>
        <dbReference type="EMBL" id="PLW58147.1"/>
    </source>
</evidence>
<dbReference type="EMBL" id="PGCJ01000005">
    <property type="protein sequence ID" value="PLW58147.1"/>
    <property type="molecule type" value="Genomic_DNA"/>
</dbReference>
<feature type="region of interest" description="Disordered" evidence="1">
    <location>
        <begin position="26"/>
        <end position="45"/>
    </location>
</feature>
<feature type="domain" description="Glycoside hydrolase 131 catalytic N-terminal" evidence="3">
    <location>
        <begin position="58"/>
        <end position="319"/>
    </location>
</feature>
<dbReference type="AlphaFoldDB" id="A0A2N5W7C9"/>
<sequence length="376" mass="39911">MAVQMQWAVTLLILWLSASLSMSAMPAPGGNTTETPTAASGNPNWQGNGADGSYYRVFDFKLTPDMTTADLDNPSSALSKLITYIVKGAASASQYVSVVNGGGATELQIQIRDDSIFVPGGDAANAQKGFRRTDVLPAIDKSRALTGVTTFHQTIRLDSSAPLVLTHGYLLASIELPSGDHVWDIMAGSDFDSENTAGNPTSNSQTIRVRDLGGNTLYSVSLSYGQAYNFGITVDWSANTLTVYASSGNGALSQVAGPTPNDPKAASANGQGEYHIQLIKFPLPDPNDPVAQRGDVPHKGIQESITQEHVSFSNVFYCDSLPNYKRLSSLIVAAKKCRLPIDSQPGYVYSPITPPTHSSTDSTILPAPYTSSKGLL</sequence>
<dbReference type="InterPro" id="IPR041524">
    <property type="entry name" value="GH131_N"/>
</dbReference>
<feature type="signal peptide" evidence="2">
    <location>
        <begin position="1"/>
        <end position="23"/>
    </location>
</feature>
<evidence type="ECO:0000259" key="3">
    <source>
        <dbReference type="Pfam" id="PF18271"/>
    </source>
</evidence>
<proteinExistence type="predicted"/>
<organism evidence="4 5">
    <name type="scientific">Puccinia coronata f. sp. avenae</name>
    <dbReference type="NCBI Taxonomy" id="200324"/>
    <lineage>
        <taxon>Eukaryota</taxon>
        <taxon>Fungi</taxon>
        <taxon>Dikarya</taxon>
        <taxon>Basidiomycota</taxon>
        <taxon>Pucciniomycotina</taxon>
        <taxon>Pucciniomycetes</taxon>
        <taxon>Pucciniales</taxon>
        <taxon>Pucciniaceae</taxon>
        <taxon>Puccinia</taxon>
    </lineage>
</organism>
<feature type="compositionally biased region" description="Polar residues" evidence="1">
    <location>
        <begin position="30"/>
        <end position="45"/>
    </location>
</feature>
<protein>
    <recommendedName>
        <fullName evidence="3">Glycoside hydrolase 131 catalytic N-terminal domain-containing protein</fullName>
    </recommendedName>
</protein>
<evidence type="ECO:0000256" key="1">
    <source>
        <dbReference type="SAM" id="MobiDB-lite"/>
    </source>
</evidence>
<evidence type="ECO:0000256" key="2">
    <source>
        <dbReference type="SAM" id="SignalP"/>
    </source>
</evidence>
<keyword evidence="5" id="KW-1185">Reference proteome</keyword>
<reference evidence="4 5" key="1">
    <citation type="submission" date="2017-11" db="EMBL/GenBank/DDBJ databases">
        <title>De novo assembly and phasing of dikaryotic genomes from two isolates of Puccinia coronata f. sp. avenae, the causal agent of oat crown rust.</title>
        <authorList>
            <person name="Miller M.E."/>
            <person name="Zhang Y."/>
            <person name="Omidvar V."/>
            <person name="Sperschneider J."/>
            <person name="Schwessinger B."/>
            <person name="Raley C."/>
            <person name="Palmer J.M."/>
            <person name="Garnica D."/>
            <person name="Upadhyaya N."/>
            <person name="Rathjen J."/>
            <person name="Taylor J.M."/>
            <person name="Park R.F."/>
            <person name="Dodds P.N."/>
            <person name="Hirsch C.D."/>
            <person name="Kianian S.F."/>
            <person name="Figueroa M."/>
        </authorList>
    </citation>
    <scope>NUCLEOTIDE SEQUENCE [LARGE SCALE GENOMIC DNA]</scope>
    <source>
        <strain evidence="4">12NC29</strain>
    </source>
</reference>
<accession>A0A2N5W7C9</accession>
<gene>
    <name evidence="4" type="ORF">PCANC_04108</name>
</gene>
<dbReference type="Gene3D" id="2.60.120.1160">
    <property type="match status" value="1"/>
</dbReference>
<feature type="compositionally biased region" description="Polar residues" evidence="1">
    <location>
        <begin position="355"/>
        <end position="376"/>
    </location>
</feature>
<dbReference type="Pfam" id="PF18271">
    <property type="entry name" value="GH131_N"/>
    <property type="match status" value="1"/>
</dbReference>
<keyword evidence="2" id="KW-0732">Signal</keyword>
<dbReference type="PANTHER" id="PTHR34612">
    <property type="entry name" value="GH131_N DOMAIN-CONTAINING PROTEIN"/>
    <property type="match status" value="1"/>
</dbReference>